<evidence type="ECO:0000313" key="2">
    <source>
        <dbReference type="Proteomes" id="UP001457282"/>
    </source>
</evidence>
<reference evidence="1 2" key="1">
    <citation type="journal article" date="2023" name="G3 (Bethesda)">
        <title>A chromosome-length genome assembly and annotation of blackberry (Rubus argutus, cv. 'Hillquist').</title>
        <authorList>
            <person name="Bruna T."/>
            <person name="Aryal R."/>
            <person name="Dudchenko O."/>
            <person name="Sargent D.J."/>
            <person name="Mead D."/>
            <person name="Buti M."/>
            <person name="Cavallini A."/>
            <person name="Hytonen T."/>
            <person name="Andres J."/>
            <person name="Pham M."/>
            <person name="Weisz D."/>
            <person name="Mascagni F."/>
            <person name="Usai G."/>
            <person name="Natali L."/>
            <person name="Bassil N."/>
            <person name="Fernandez G.E."/>
            <person name="Lomsadze A."/>
            <person name="Armour M."/>
            <person name="Olukolu B."/>
            <person name="Poorten T."/>
            <person name="Britton C."/>
            <person name="Davik J."/>
            <person name="Ashrafi H."/>
            <person name="Aiden E.L."/>
            <person name="Borodovsky M."/>
            <person name="Worthington M."/>
        </authorList>
    </citation>
    <scope>NUCLEOTIDE SEQUENCE [LARGE SCALE GENOMIC DNA]</scope>
    <source>
        <strain evidence="1">PI 553951</strain>
    </source>
</reference>
<comment type="caution">
    <text evidence="1">The sequence shown here is derived from an EMBL/GenBank/DDBJ whole genome shotgun (WGS) entry which is preliminary data.</text>
</comment>
<keyword evidence="2" id="KW-1185">Reference proteome</keyword>
<name>A0AAW1XKF5_RUBAR</name>
<gene>
    <name evidence="1" type="ORF">M0R45_014084</name>
</gene>
<dbReference type="EMBL" id="JBEDUW010000003">
    <property type="protein sequence ID" value="KAK9937283.1"/>
    <property type="molecule type" value="Genomic_DNA"/>
</dbReference>
<protein>
    <submittedName>
        <fullName evidence="1">Uncharacterized protein</fullName>
    </submittedName>
</protein>
<sequence length="135" mass="15021">MPAERRTGGALWETGVGGWTVRPGATFWVQGFVNCFLLSSHLFHGRERHDNWWLGRDGGDGLRWWCDAVGCVVDGWASFHFCSLVRFGEGMAGVFGDDCKGGSLRVLVCGGEMKTLGSRERAVAMEMVMAKWWFV</sequence>
<organism evidence="1 2">
    <name type="scientific">Rubus argutus</name>
    <name type="common">Southern blackberry</name>
    <dbReference type="NCBI Taxonomy" id="59490"/>
    <lineage>
        <taxon>Eukaryota</taxon>
        <taxon>Viridiplantae</taxon>
        <taxon>Streptophyta</taxon>
        <taxon>Embryophyta</taxon>
        <taxon>Tracheophyta</taxon>
        <taxon>Spermatophyta</taxon>
        <taxon>Magnoliopsida</taxon>
        <taxon>eudicotyledons</taxon>
        <taxon>Gunneridae</taxon>
        <taxon>Pentapetalae</taxon>
        <taxon>rosids</taxon>
        <taxon>fabids</taxon>
        <taxon>Rosales</taxon>
        <taxon>Rosaceae</taxon>
        <taxon>Rosoideae</taxon>
        <taxon>Rosoideae incertae sedis</taxon>
        <taxon>Rubus</taxon>
    </lineage>
</organism>
<accession>A0AAW1XKF5</accession>
<evidence type="ECO:0000313" key="1">
    <source>
        <dbReference type="EMBL" id="KAK9937283.1"/>
    </source>
</evidence>
<proteinExistence type="predicted"/>
<dbReference type="Proteomes" id="UP001457282">
    <property type="component" value="Unassembled WGS sequence"/>
</dbReference>
<dbReference type="AlphaFoldDB" id="A0AAW1XKF5"/>